<organism evidence="1 2">
    <name type="scientific">Fusarium irregulare</name>
    <dbReference type="NCBI Taxonomy" id="2494466"/>
    <lineage>
        <taxon>Eukaryota</taxon>
        <taxon>Fungi</taxon>
        <taxon>Dikarya</taxon>
        <taxon>Ascomycota</taxon>
        <taxon>Pezizomycotina</taxon>
        <taxon>Sordariomycetes</taxon>
        <taxon>Hypocreomycetidae</taxon>
        <taxon>Hypocreales</taxon>
        <taxon>Nectriaceae</taxon>
        <taxon>Fusarium</taxon>
        <taxon>Fusarium incarnatum-equiseti species complex</taxon>
    </lineage>
</organism>
<dbReference type="EMBL" id="JAPDHF010000002">
    <property type="protein sequence ID" value="KAJ4022737.1"/>
    <property type="molecule type" value="Genomic_DNA"/>
</dbReference>
<name>A0A9W8Q0M9_9HYPO</name>
<protein>
    <submittedName>
        <fullName evidence="1">Uncharacterized protein</fullName>
    </submittedName>
</protein>
<sequence>MDDSEVLQLHIRISEAREHLLATADDHPERAAQLHDLATLLNDRYFLDEGTQIKRRPLTFANKLQNLLHSLAMTGQNV</sequence>
<evidence type="ECO:0000313" key="2">
    <source>
        <dbReference type="Proteomes" id="UP001152130"/>
    </source>
</evidence>
<dbReference type="Proteomes" id="UP001152130">
    <property type="component" value="Unassembled WGS sequence"/>
</dbReference>
<gene>
    <name evidence="1" type="ORF">NW766_001784</name>
</gene>
<evidence type="ECO:0000313" key="1">
    <source>
        <dbReference type="EMBL" id="KAJ4022737.1"/>
    </source>
</evidence>
<accession>A0A9W8Q0M9</accession>
<keyword evidence="2" id="KW-1185">Reference proteome</keyword>
<dbReference type="AlphaFoldDB" id="A0A9W8Q0M9"/>
<comment type="caution">
    <text evidence="1">The sequence shown here is derived from an EMBL/GenBank/DDBJ whole genome shotgun (WGS) entry which is preliminary data.</text>
</comment>
<reference evidence="1" key="1">
    <citation type="submission" date="2022-10" db="EMBL/GenBank/DDBJ databases">
        <title>Fusarium specimens isolated from Avocado Roots.</title>
        <authorList>
            <person name="Stajich J."/>
            <person name="Roper C."/>
            <person name="Heimlech-Rivalta G."/>
        </authorList>
    </citation>
    <scope>NUCLEOTIDE SEQUENCE</scope>
    <source>
        <strain evidence="1">CF00143</strain>
    </source>
</reference>
<proteinExistence type="predicted"/>